<reference evidence="11 12" key="1">
    <citation type="submission" date="2016-08" db="EMBL/GenBank/DDBJ databases">
        <authorList>
            <person name="Seilhamer J.J."/>
        </authorList>
    </citation>
    <scope>NUCLEOTIDE SEQUENCE [LARGE SCALE GENOMIC DNA]</scope>
    <source>
        <strain evidence="11 12">P1-7</strain>
    </source>
</reference>
<dbReference type="NCBIfam" id="NF041925">
    <property type="entry name" value="QatC"/>
    <property type="match status" value="1"/>
</dbReference>
<evidence type="ECO:0000256" key="2">
    <source>
        <dbReference type="ARBA" id="ARBA00022598"/>
    </source>
</evidence>
<comment type="catalytic activity">
    <reaction evidence="10">
        <text>7-carboxy-7-carbaguanine + NH4(+) + 2 ATP = 7-cyano-7-carbaguanine + 2 AMP + 2 diphosphate + 2 H(+)</text>
        <dbReference type="Rhea" id="RHEA:27982"/>
        <dbReference type="ChEBI" id="CHEBI:15378"/>
        <dbReference type="ChEBI" id="CHEBI:28938"/>
        <dbReference type="ChEBI" id="CHEBI:30616"/>
        <dbReference type="ChEBI" id="CHEBI:33019"/>
        <dbReference type="ChEBI" id="CHEBI:45075"/>
        <dbReference type="ChEBI" id="CHEBI:61036"/>
        <dbReference type="ChEBI" id="CHEBI:456215"/>
        <dbReference type="EC" id="6.3.4.20"/>
    </reaction>
</comment>
<dbReference type="EC" id="6.3.4.20" evidence="9"/>
<dbReference type="Gene3D" id="3.40.50.620">
    <property type="entry name" value="HUPs"/>
    <property type="match status" value="1"/>
</dbReference>
<evidence type="ECO:0000256" key="7">
    <source>
        <dbReference type="ARBA" id="ARBA00022840"/>
    </source>
</evidence>
<evidence type="ECO:0000256" key="10">
    <source>
        <dbReference type="ARBA" id="ARBA00047890"/>
    </source>
</evidence>
<evidence type="ECO:0000256" key="3">
    <source>
        <dbReference type="ARBA" id="ARBA00022723"/>
    </source>
</evidence>
<comment type="similarity">
    <text evidence="8">Belongs to the QueC family.</text>
</comment>
<keyword evidence="3" id="KW-0479">Metal-binding</keyword>
<evidence type="ECO:0000256" key="4">
    <source>
        <dbReference type="ARBA" id="ARBA00022741"/>
    </source>
</evidence>
<keyword evidence="6" id="KW-0862">Zinc</keyword>
<evidence type="ECO:0000256" key="6">
    <source>
        <dbReference type="ARBA" id="ARBA00022833"/>
    </source>
</evidence>
<name>A0A1C3X6Q2_9HYPH</name>
<dbReference type="SUPFAM" id="SSF52402">
    <property type="entry name" value="Adenine nucleotide alpha hydrolases-like"/>
    <property type="match status" value="1"/>
</dbReference>
<keyword evidence="7" id="KW-0067">ATP-binding</keyword>
<proteinExistence type="inferred from homology"/>
<evidence type="ECO:0000256" key="1">
    <source>
        <dbReference type="ARBA" id="ARBA00005061"/>
    </source>
</evidence>
<comment type="pathway">
    <text evidence="1">Purine metabolism; 7-cyano-7-deazaguanine biosynthesis.</text>
</comment>
<dbReference type="GO" id="GO:0016874">
    <property type="term" value="F:ligase activity"/>
    <property type="evidence" value="ECO:0007669"/>
    <property type="project" value="UniProtKB-KW"/>
</dbReference>
<dbReference type="OrthoDB" id="9789567at2"/>
<gene>
    <name evidence="11" type="ORF">GA0061101_1269</name>
</gene>
<evidence type="ECO:0000256" key="8">
    <source>
        <dbReference type="ARBA" id="ARBA00037993"/>
    </source>
</evidence>
<dbReference type="AlphaFoldDB" id="A0A1C3X6Q2"/>
<evidence type="ECO:0000313" key="11">
    <source>
        <dbReference type="EMBL" id="SCB47674.1"/>
    </source>
</evidence>
<dbReference type="GO" id="GO:0008616">
    <property type="term" value="P:tRNA queuosine(34) biosynthetic process"/>
    <property type="evidence" value="ECO:0007669"/>
    <property type="project" value="UniProtKB-KW"/>
</dbReference>
<dbReference type="InterPro" id="IPR049676">
    <property type="entry name" value="QatC"/>
</dbReference>
<sequence length="424" mass="46882">MRLVCGPGSFELPLEEGDLRVVLYGQPRIPSEASAGEAVKAELRRKGLNPHRRAWDLLSIALSIITADFSVLRDDSADGWTREIELDVAVSDRAFWNTMANEFRQALAFLTTDRWKLRFHDGGVLPAPPKKISVLKEDCVVLLSGGLDSLVGAIDLTRDGLKPVAVSQNVRGDGLKQRDFAQEIGLTKHLQLNHVATSPTVQETSQRARSLIFLTFGVVVATSLEKYAKGNTAPLYVCENGFIAINPPLTGSRLGSLSTRTAHPVFLTRFQKILDAASLNVKIENPYAQKTKGEMLIECKDQIFLQTEAAHSTSCGRFQRFNYRHCGRCVPCQVRRAAFVAWDAKRDTTDYVYEPLGKDDEDHASFDDVRSVAIALASVKADGLDRWLGHTLSPPDIGDRNGVRGMLDRGLNELGELHRLYGVK</sequence>
<dbReference type="InterPro" id="IPR014729">
    <property type="entry name" value="Rossmann-like_a/b/a_fold"/>
</dbReference>
<evidence type="ECO:0000256" key="9">
    <source>
        <dbReference type="ARBA" id="ARBA00039149"/>
    </source>
</evidence>
<dbReference type="PANTHER" id="PTHR42914">
    <property type="entry name" value="7-CYANO-7-DEAZAGUANINE SYNTHASE"/>
    <property type="match status" value="1"/>
</dbReference>
<keyword evidence="2" id="KW-0436">Ligase</keyword>
<protein>
    <recommendedName>
        <fullName evidence="9">7-cyano-7-deazaguanine synthase</fullName>
        <ecNumber evidence="9">6.3.4.20</ecNumber>
    </recommendedName>
</protein>
<dbReference type="Pfam" id="PF06508">
    <property type="entry name" value="QueC"/>
    <property type="match status" value="1"/>
</dbReference>
<dbReference type="InterPro" id="IPR018317">
    <property type="entry name" value="QueC"/>
</dbReference>
<keyword evidence="4" id="KW-0547">Nucleotide-binding</keyword>
<evidence type="ECO:0000256" key="5">
    <source>
        <dbReference type="ARBA" id="ARBA00022785"/>
    </source>
</evidence>
<evidence type="ECO:0000313" key="12">
    <source>
        <dbReference type="Proteomes" id="UP000199205"/>
    </source>
</evidence>
<organism evidence="11 12">
    <name type="scientific">Rhizobium lusitanum</name>
    <dbReference type="NCBI Taxonomy" id="293958"/>
    <lineage>
        <taxon>Bacteria</taxon>
        <taxon>Pseudomonadati</taxon>
        <taxon>Pseudomonadota</taxon>
        <taxon>Alphaproteobacteria</taxon>
        <taxon>Hyphomicrobiales</taxon>
        <taxon>Rhizobiaceae</taxon>
        <taxon>Rhizobium/Agrobacterium group</taxon>
        <taxon>Rhizobium</taxon>
    </lineage>
</organism>
<dbReference type="GO" id="GO:0005524">
    <property type="term" value="F:ATP binding"/>
    <property type="evidence" value="ECO:0007669"/>
    <property type="project" value="UniProtKB-KW"/>
</dbReference>
<dbReference type="GO" id="GO:0046872">
    <property type="term" value="F:metal ion binding"/>
    <property type="evidence" value="ECO:0007669"/>
    <property type="project" value="UniProtKB-KW"/>
</dbReference>
<dbReference type="EMBL" id="FMAF01000026">
    <property type="protein sequence ID" value="SCB47674.1"/>
    <property type="molecule type" value="Genomic_DNA"/>
</dbReference>
<dbReference type="Proteomes" id="UP000199205">
    <property type="component" value="Unassembled WGS sequence"/>
</dbReference>
<accession>A0A1C3X6Q2</accession>
<keyword evidence="5" id="KW-0671">Queuosine biosynthesis</keyword>
<dbReference type="PANTHER" id="PTHR42914:SF1">
    <property type="entry name" value="7-CYANO-7-DEAZAGUANINE SYNTHASE"/>
    <property type="match status" value="1"/>
</dbReference>